<keyword evidence="3" id="KW-0614">Plasmid</keyword>
<dbReference type="RefSeq" id="WP_095423269.1">
    <property type="nucleotide sequence ID" value="NZ_CP022991.1"/>
</dbReference>
<dbReference type="Pfam" id="PF01471">
    <property type="entry name" value="PG_binding_1"/>
    <property type="match status" value="1"/>
</dbReference>
<keyword evidence="1" id="KW-0472">Membrane</keyword>
<feature type="transmembrane region" description="Helical" evidence="1">
    <location>
        <begin position="57"/>
        <end position="86"/>
    </location>
</feature>
<geneLocation type="plasmid" evidence="3 4">
    <name>pBN1</name>
</geneLocation>
<dbReference type="InterPro" id="IPR036365">
    <property type="entry name" value="PGBD-like_sf"/>
</dbReference>
<dbReference type="EMBL" id="CP022991">
    <property type="protein sequence ID" value="ASW03441.1"/>
    <property type="molecule type" value="Genomic_DNA"/>
</dbReference>
<feature type="transmembrane region" description="Helical" evidence="1">
    <location>
        <begin position="106"/>
        <end position="125"/>
    </location>
</feature>
<name>A0A248VWP0_9BURK</name>
<dbReference type="InterPro" id="IPR002477">
    <property type="entry name" value="Peptidoglycan-bd-like"/>
</dbReference>
<evidence type="ECO:0000313" key="4">
    <source>
        <dbReference type="Proteomes" id="UP000215158"/>
    </source>
</evidence>
<keyword evidence="1" id="KW-1133">Transmembrane helix</keyword>
<evidence type="ECO:0000256" key="1">
    <source>
        <dbReference type="SAM" id="Phobius"/>
    </source>
</evidence>
<dbReference type="Proteomes" id="UP000215158">
    <property type="component" value="Plasmid pBN1"/>
</dbReference>
<accession>A0A248VWP0</accession>
<keyword evidence="4" id="KW-1185">Reference proteome</keyword>
<protein>
    <recommendedName>
        <fullName evidence="2">Peptidoglycan binding-like domain-containing protein</fullName>
    </recommendedName>
</protein>
<organism evidence="3 4">
    <name type="scientific">Paraburkholderia aromaticivorans</name>
    <dbReference type="NCBI Taxonomy" id="2026199"/>
    <lineage>
        <taxon>Bacteria</taxon>
        <taxon>Pseudomonadati</taxon>
        <taxon>Pseudomonadota</taxon>
        <taxon>Betaproteobacteria</taxon>
        <taxon>Burkholderiales</taxon>
        <taxon>Burkholderiaceae</taxon>
        <taxon>Paraburkholderia</taxon>
    </lineage>
</organism>
<proteinExistence type="predicted"/>
<dbReference type="KEGG" id="parb:CJU94_35290"/>
<dbReference type="InterPro" id="IPR036366">
    <property type="entry name" value="PGBDSf"/>
</dbReference>
<gene>
    <name evidence="3" type="ORF">CJU94_35290</name>
</gene>
<dbReference type="OrthoDB" id="1242806at2"/>
<sequence length="275" mass="29803">MSSPSPSPSPGAPDPPPSPWTVLSEFSKGIVTLSSAIFALTATFSGNLLGKPNGSTYIWILLLSWACLAFSIWSAATCHALLVNYLRDDTDIVSRSRAIWRANASHITMLLGLLLFAAFAIFCLSDKPAEMLDARGAASKTVGAAIDMYKRPASDFALHAANWAERTKTYSVTLDEESKSRRLYFEIDASNGHVIQSSAQDIAKPVVHHDLFEAQLQLVRQGYKPGPIDGVIGKRTTAAIVRFQADHLLPTSGILDEATWAALYPVDRSSQTRAP</sequence>
<reference evidence="3 4" key="1">
    <citation type="submission" date="2017-08" db="EMBL/GenBank/DDBJ databases">
        <title>Identification and genetic characteristics of simultaneous BTEX- and naphthalene-degrading Paraburkholderia sp. BN5 isolated from petroleum-contaminated soil.</title>
        <authorList>
            <person name="Lee Y."/>
            <person name="Jeon C.O."/>
        </authorList>
    </citation>
    <scope>NUCLEOTIDE SEQUENCE [LARGE SCALE GENOMIC DNA]</scope>
    <source>
        <strain evidence="3 4">BN5</strain>
        <plasmid evidence="3 4">pBN1</plasmid>
    </source>
</reference>
<dbReference type="Gene3D" id="1.10.101.10">
    <property type="entry name" value="PGBD-like superfamily/PGBD"/>
    <property type="match status" value="1"/>
</dbReference>
<evidence type="ECO:0000313" key="3">
    <source>
        <dbReference type="EMBL" id="ASW03441.1"/>
    </source>
</evidence>
<feature type="domain" description="Peptidoglycan binding-like" evidence="2">
    <location>
        <begin position="212"/>
        <end position="263"/>
    </location>
</feature>
<feature type="transmembrane region" description="Helical" evidence="1">
    <location>
        <begin position="30"/>
        <end position="50"/>
    </location>
</feature>
<dbReference type="AlphaFoldDB" id="A0A248VWP0"/>
<keyword evidence="1" id="KW-0812">Transmembrane</keyword>
<dbReference type="SUPFAM" id="SSF47090">
    <property type="entry name" value="PGBD-like"/>
    <property type="match status" value="1"/>
</dbReference>
<evidence type="ECO:0000259" key="2">
    <source>
        <dbReference type="Pfam" id="PF01471"/>
    </source>
</evidence>